<feature type="domain" description="Luciferase-like" evidence="2">
    <location>
        <begin position="29"/>
        <end position="310"/>
    </location>
</feature>
<organism evidence="3 4">
    <name type="scientific">Novosphingobium pentaromativorans</name>
    <dbReference type="NCBI Taxonomy" id="205844"/>
    <lineage>
        <taxon>Bacteria</taxon>
        <taxon>Pseudomonadati</taxon>
        <taxon>Pseudomonadota</taxon>
        <taxon>Alphaproteobacteria</taxon>
        <taxon>Sphingomonadales</taxon>
        <taxon>Sphingomonadaceae</taxon>
        <taxon>Novosphingobium</taxon>
    </lineage>
</organism>
<dbReference type="Gene3D" id="3.20.20.30">
    <property type="entry name" value="Luciferase-like domain"/>
    <property type="match status" value="1"/>
</dbReference>
<dbReference type="PANTHER" id="PTHR43244">
    <property type="match status" value="1"/>
</dbReference>
<evidence type="ECO:0000313" key="3">
    <source>
        <dbReference type="EMBL" id="PZQ53647.1"/>
    </source>
</evidence>
<evidence type="ECO:0000313" key="4">
    <source>
        <dbReference type="Proteomes" id="UP000249082"/>
    </source>
</evidence>
<dbReference type="AlphaFoldDB" id="A0A2W5Q896"/>
<dbReference type="EMBL" id="QFPX01000013">
    <property type="protein sequence ID" value="PZQ53647.1"/>
    <property type="molecule type" value="Genomic_DNA"/>
</dbReference>
<keyword evidence="1" id="KW-0560">Oxidoreductase</keyword>
<dbReference type="Proteomes" id="UP000249082">
    <property type="component" value="Unassembled WGS sequence"/>
</dbReference>
<gene>
    <name evidence="3" type="ORF">DI555_15450</name>
</gene>
<evidence type="ECO:0000256" key="1">
    <source>
        <dbReference type="ARBA" id="ARBA00023002"/>
    </source>
</evidence>
<name>A0A2W5Q896_9SPHN</name>
<dbReference type="InterPro" id="IPR050564">
    <property type="entry name" value="F420-G6PD/mer"/>
</dbReference>
<dbReference type="Pfam" id="PF00296">
    <property type="entry name" value="Bac_luciferase"/>
    <property type="match status" value="1"/>
</dbReference>
<evidence type="ECO:0000259" key="2">
    <source>
        <dbReference type="Pfam" id="PF00296"/>
    </source>
</evidence>
<proteinExistence type="predicted"/>
<dbReference type="InterPro" id="IPR011251">
    <property type="entry name" value="Luciferase-like_dom"/>
</dbReference>
<dbReference type="CDD" id="cd01097">
    <property type="entry name" value="Tetrahydromethanopterin_reductase"/>
    <property type="match status" value="1"/>
</dbReference>
<protein>
    <submittedName>
        <fullName evidence="3">LLM class flavin-dependent oxidoreductase</fullName>
    </submittedName>
</protein>
<dbReference type="PANTHER" id="PTHR43244:SF1">
    <property type="entry name" value="5,10-METHYLENETETRAHYDROMETHANOPTERIN REDUCTASE"/>
    <property type="match status" value="1"/>
</dbReference>
<reference evidence="3 4" key="1">
    <citation type="submission" date="2017-08" db="EMBL/GenBank/DDBJ databases">
        <title>Infants hospitalized years apart are colonized by the same room-sourced microbial strains.</title>
        <authorList>
            <person name="Brooks B."/>
            <person name="Olm M.R."/>
            <person name="Firek B.A."/>
            <person name="Baker R."/>
            <person name="Thomas B.C."/>
            <person name="Morowitz M.J."/>
            <person name="Banfield J.F."/>
        </authorList>
    </citation>
    <scope>NUCLEOTIDE SEQUENCE [LARGE SCALE GENOMIC DNA]</scope>
    <source>
        <strain evidence="3">S2_005_002_R2_33</strain>
    </source>
</reference>
<sequence>MPELVNAVGAERRWWGVMPTLSAPIMAGIGQQMEQVGFEGCFSLQIYGPPFIPMTATAALTRSLKVGTGVAIVGTRSPLETAYAAIEVDRISEGRFVLGLGSSIKSCVTGMYGEPERKLLTHLRESVGVIRYVIANAHKGLDPIKGEYFTADFEEMMLTPPPVRERVPIWIAALQDKMTALALEIGDGLMVHALWSAAYTRSKLPFINETLAKHGRRRQDIEINAWPWIAVNDDKQQAINDSRATVAAYSGYKEYEPFFEAIGFGDQARACQLSLGEHGDIAKVIGNVSDEMVEAFVTCGPVDEVLEKIEPFWEVVDSLCPMTPYRDLTLEQLTQYNSGLFQLVAAAKTRAGTAIPAPA</sequence>
<dbReference type="SUPFAM" id="SSF51679">
    <property type="entry name" value="Bacterial luciferase-like"/>
    <property type="match status" value="1"/>
</dbReference>
<comment type="caution">
    <text evidence="3">The sequence shown here is derived from an EMBL/GenBank/DDBJ whole genome shotgun (WGS) entry which is preliminary data.</text>
</comment>
<dbReference type="GO" id="GO:0016705">
    <property type="term" value="F:oxidoreductase activity, acting on paired donors, with incorporation or reduction of molecular oxygen"/>
    <property type="evidence" value="ECO:0007669"/>
    <property type="project" value="InterPro"/>
</dbReference>
<accession>A0A2W5Q896</accession>
<dbReference type="InterPro" id="IPR036661">
    <property type="entry name" value="Luciferase-like_sf"/>
</dbReference>